<name>A0A1Y5F4S2_9BACT</name>
<gene>
    <name evidence="2" type="ORF">A9Q84_14240</name>
</gene>
<dbReference type="Proteomes" id="UP000196531">
    <property type="component" value="Unassembled WGS sequence"/>
</dbReference>
<feature type="signal peptide" evidence="1">
    <location>
        <begin position="1"/>
        <end position="19"/>
    </location>
</feature>
<dbReference type="EMBL" id="MAAO01000007">
    <property type="protein sequence ID" value="OUR95657.1"/>
    <property type="molecule type" value="Genomic_DNA"/>
</dbReference>
<feature type="chain" id="PRO_5012848069" evidence="1">
    <location>
        <begin position="20"/>
        <end position="149"/>
    </location>
</feature>
<sequence>MKFIFLIISTIFLASNVNAGEIWQLVKCTALTNAVADAHYIRKSTTYWTNARDGIKNTKYIKATERVNDILSAVEASFDKRAAANDTQTIKQYAEDGLSITVNQGDYQIHLKRRQWVRGRIVQLCDLWPRSSILRTSTIAIGRIVSPLD</sequence>
<evidence type="ECO:0000256" key="1">
    <source>
        <dbReference type="SAM" id="SignalP"/>
    </source>
</evidence>
<organism evidence="2 3">
    <name type="scientific">Halobacteriovorax marinus</name>
    <dbReference type="NCBI Taxonomy" id="97084"/>
    <lineage>
        <taxon>Bacteria</taxon>
        <taxon>Pseudomonadati</taxon>
        <taxon>Bdellovibrionota</taxon>
        <taxon>Bacteriovoracia</taxon>
        <taxon>Bacteriovoracales</taxon>
        <taxon>Halobacteriovoraceae</taxon>
        <taxon>Halobacteriovorax</taxon>
    </lineage>
</organism>
<comment type="caution">
    <text evidence="2">The sequence shown here is derived from an EMBL/GenBank/DDBJ whole genome shotgun (WGS) entry which is preliminary data.</text>
</comment>
<evidence type="ECO:0000313" key="2">
    <source>
        <dbReference type="EMBL" id="OUR95657.1"/>
    </source>
</evidence>
<accession>A0A1Y5F4S2</accession>
<keyword evidence="1" id="KW-0732">Signal</keyword>
<dbReference type="AlphaFoldDB" id="A0A1Y5F4S2"/>
<protein>
    <submittedName>
        <fullName evidence="2">Uncharacterized protein</fullName>
    </submittedName>
</protein>
<evidence type="ECO:0000313" key="3">
    <source>
        <dbReference type="Proteomes" id="UP000196531"/>
    </source>
</evidence>
<reference evidence="3" key="1">
    <citation type="journal article" date="2017" name="Proc. Natl. Acad. Sci. U.S.A.">
        <title>Simulation of Deepwater Horizon oil plume reveals substrate specialization within a complex community of hydrocarbon-degraders.</title>
        <authorList>
            <person name="Hu P."/>
            <person name="Dubinsky E.A."/>
            <person name="Probst A.J."/>
            <person name="Wang J."/>
            <person name="Sieber C.M.K."/>
            <person name="Tom L.M."/>
            <person name="Gardinali P."/>
            <person name="Banfield J.F."/>
            <person name="Atlas R.M."/>
            <person name="Andersen G.L."/>
        </authorList>
    </citation>
    <scope>NUCLEOTIDE SEQUENCE [LARGE SCALE GENOMIC DNA]</scope>
</reference>
<proteinExistence type="predicted"/>